<dbReference type="AlphaFoldDB" id="A0A6P1Q133"/>
<evidence type="ECO:0000256" key="1">
    <source>
        <dbReference type="ARBA" id="ARBA00010552"/>
    </source>
</evidence>
<dbReference type="Pfam" id="PF01042">
    <property type="entry name" value="Ribonuc_L-PSP"/>
    <property type="match status" value="1"/>
</dbReference>
<dbReference type="PANTHER" id="PTHR11803:SF58">
    <property type="entry name" value="PROTEIN HMF1-RELATED"/>
    <property type="match status" value="1"/>
</dbReference>
<gene>
    <name evidence="2" type="primary">yabJ</name>
    <name evidence="2" type="ORF">C7M51_02029</name>
</gene>
<dbReference type="EMBL" id="CP028271">
    <property type="protein sequence ID" value="QHM71738.1"/>
    <property type="molecule type" value="Genomic_DNA"/>
</dbReference>
<organism evidence="2 3">
    <name type="scientific">Mixta intestinalis</name>
    <dbReference type="NCBI Taxonomy" id="1615494"/>
    <lineage>
        <taxon>Bacteria</taxon>
        <taxon>Pseudomonadati</taxon>
        <taxon>Pseudomonadota</taxon>
        <taxon>Gammaproteobacteria</taxon>
        <taxon>Enterobacterales</taxon>
        <taxon>Erwiniaceae</taxon>
        <taxon>Mixta</taxon>
    </lineage>
</organism>
<reference evidence="2 3" key="1">
    <citation type="submission" date="2018-03" db="EMBL/GenBank/DDBJ databases">
        <title>Pantoea intestinalis SRCM103226 isolated form the mealworm.</title>
        <authorList>
            <person name="Jeong D.-Y."/>
            <person name="Kim J.W."/>
        </authorList>
    </citation>
    <scope>NUCLEOTIDE SEQUENCE [LARGE SCALE GENOMIC DNA]</scope>
    <source>
        <strain evidence="2 3">SRCM103226</strain>
    </source>
</reference>
<dbReference type="KEGG" id="mint:C7M51_02029"/>
<dbReference type="PANTHER" id="PTHR11803">
    <property type="entry name" value="2-IMINOBUTANOATE/2-IMINOPROPANOATE DEAMINASE RIDA"/>
    <property type="match status" value="1"/>
</dbReference>
<comment type="similarity">
    <text evidence="1">Belongs to the RutC family.</text>
</comment>
<keyword evidence="2" id="KW-0378">Hydrolase</keyword>
<dbReference type="SUPFAM" id="SSF55298">
    <property type="entry name" value="YjgF-like"/>
    <property type="match status" value="1"/>
</dbReference>
<dbReference type="GO" id="GO:0120241">
    <property type="term" value="F:2-iminobutanoate/2-iminopropanoate deaminase"/>
    <property type="evidence" value="ECO:0007669"/>
    <property type="project" value="UniProtKB-EC"/>
</dbReference>
<evidence type="ECO:0000313" key="3">
    <source>
        <dbReference type="Proteomes" id="UP000464053"/>
    </source>
</evidence>
<dbReference type="RefSeq" id="WP_160621683.1">
    <property type="nucleotide sequence ID" value="NZ_CP028271.1"/>
</dbReference>
<sequence length="130" mass="14134">MMKRYGVEGSAGTGGQALPFAKAVAADGWLYVSGQTPMVDGEIIDGGIVAQSTQAIENCLDIMHEAGFGIEDIVHMKVFLTDARYFQSFNRVFKKFFGAHPPARICCVADLVVDCMVEVDITCFNAKFKS</sequence>
<dbReference type="OrthoDB" id="9808943at2"/>
<dbReference type="InterPro" id="IPR035959">
    <property type="entry name" value="RutC-like_sf"/>
</dbReference>
<dbReference type="InterPro" id="IPR006175">
    <property type="entry name" value="YjgF/YER057c/UK114"/>
</dbReference>
<proteinExistence type="inferred from homology"/>
<keyword evidence="3" id="KW-1185">Reference proteome</keyword>
<accession>A0A6P1Q133</accession>
<dbReference type="GO" id="GO:0005829">
    <property type="term" value="C:cytosol"/>
    <property type="evidence" value="ECO:0007669"/>
    <property type="project" value="TreeGrafter"/>
</dbReference>
<evidence type="ECO:0000313" key="2">
    <source>
        <dbReference type="EMBL" id="QHM71738.1"/>
    </source>
</evidence>
<dbReference type="Gene3D" id="3.30.1330.40">
    <property type="entry name" value="RutC-like"/>
    <property type="match status" value="1"/>
</dbReference>
<name>A0A6P1Q133_9GAMM</name>
<protein>
    <submittedName>
        <fullName evidence="2">2-iminobutanoate/2-iminopropanoate deaminase</fullName>
        <ecNumber evidence="2">3.5.99.10</ecNumber>
    </submittedName>
</protein>
<dbReference type="CDD" id="cd00448">
    <property type="entry name" value="YjgF_YER057c_UK114_family"/>
    <property type="match status" value="1"/>
</dbReference>
<dbReference type="Proteomes" id="UP000464053">
    <property type="component" value="Chromosome"/>
</dbReference>
<dbReference type="EC" id="3.5.99.10" evidence="2"/>